<organism evidence="3 4">
    <name type="scientific">Proteobacteria bacterium 228</name>
    <dbReference type="NCBI Taxonomy" id="2083153"/>
    <lineage>
        <taxon>Bacteria</taxon>
        <taxon>Pseudomonadati</taxon>
        <taxon>Pseudomonadota</taxon>
    </lineage>
</organism>
<accession>A0A2S5KVB1</accession>
<dbReference type="Proteomes" id="UP000238196">
    <property type="component" value="Unassembled WGS sequence"/>
</dbReference>
<comment type="caution">
    <text evidence="3">The sequence shown here is derived from an EMBL/GenBank/DDBJ whole genome shotgun (WGS) entry which is preliminary data.</text>
</comment>
<evidence type="ECO:0000259" key="2">
    <source>
        <dbReference type="Pfam" id="PF13478"/>
    </source>
</evidence>
<dbReference type="PANTHER" id="PTHR30388">
    <property type="entry name" value="ALDEHYDE OXIDOREDUCTASE MOLYBDENUM COFACTOR ASSEMBLY PROTEIN"/>
    <property type="match status" value="1"/>
</dbReference>
<reference evidence="3 4" key="1">
    <citation type="submission" date="2018-02" db="EMBL/GenBank/DDBJ databases">
        <title>novel marine gammaproteobacteria from coastal saline agro ecosystem.</title>
        <authorList>
            <person name="Krishnan R."/>
            <person name="Ramesh Kumar N."/>
        </authorList>
    </citation>
    <scope>NUCLEOTIDE SEQUENCE [LARGE SCALE GENOMIC DNA]</scope>
    <source>
        <strain evidence="3 4">228</strain>
    </source>
</reference>
<evidence type="ECO:0000313" key="3">
    <source>
        <dbReference type="EMBL" id="PPC78801.1"/>
    </source>
</evidence>
<dbReference type="SUPFAM" id="SSF51735">
    <property type="entry name" value="NAD(P)-binding Rossmann-fold domains"/>
    <property type="match status" value="1"/>
</dbReference>
<evidence type="ECO:0000259" key="1">
    <source>
        <dbReference type="Pfam" id="PF02625"/>
    </source>
</evidence>
<feature type="domain" description="XdhC- CoxI" evidence="1">
    <location>
        <begin position="15"/>
        <end position="69"/>
    </location>
</feature>
<dbReference type="InterPro" id="IPR003777">
    <property type="entry name" value="XdhC_CoxI"/>
</dbReference>
<dbReference type="EMBL" id="PRLP01000009">
    <property type="protein sequence ID" value="PPC78801.1"/>
    <property type="molecule type" value="Genomic_DNA"/>
</dbReference>
<feature type="domain" description="XdhC Rossmann" evidence="2">
    <location>
        <begin position="177"/>
        <end position="319"/>
    </location>
</feature>
<dbReference type="AlphaFoldDB" id="A0A2S5KVB1"/>
<name>A0A2S5KVB1_9PROT</name>
<dbReference type="PANTHER" id="PTHR30388:SF4">
    <property type="entry name" value="MOLYBDENUM COFACTOR INSERTION CHAPERONE PAOD"/>
    <property type="match status" value="1"/>
</dbReference>
<dbReference type="OrthoDB" id="9815497at2"/>
<dbReference type="Gene3D" id="3.40.50.720">
    <property type="entry name" value="NAD(P)-binding Rossmann-like Domain"/>
    <property type="match status" value="1"/>
</dbReference>
<evidence type="ECO:0000313" key="4">
    <source>
        <dbReference type="Proteomes" id="UP000238196"/>
    </source>
</evidence>
<dbReference type="Pfam" id="PF02625">
    <property type="entry name" value="XdhC_CoxI"/>
    <property type="match status" value="1"/>
</dbReference>
<dbReference type="InterPro" id="IPR052698">
    <property type="entry name" value="MoCofactor_Util/Proc"/>
</dbReference>
<proteinExistence type="predicted"/>
<dbReference type="Pfam" id="PF13478">
    <property type="entry name" value="XdhC_C"/>
    <property type="match status" value="1"/>
</dbReference>
<protein>
    <submittedName>
        <fullName evidence="3">XshC-Cox1 family protein</fullName>
    </submittedName>
</protein>
<dbReference type="InterPro" id="IPR036291">
    <property type="entry name" value="NAD(P)-bd_dom_sf"/>
</dbReference>
<sequence length="327" mass="35274">MQPLDLVVIRQAREWLEQGQRIWLATVTGTYGSSPRPPGSMLVVNATGEHCGSLSGGCVEAHFIDAVRADTWPAALTTVSYGGVATGHTPEVSLPCGGSLDILIERFDSPARTSFSDDSPLQLLQRMEAALSGAAGLIRGIDLQQGTTSLSPDLSQGLRVQRQGQQLQIRVGALYTLLIAGISTVSRYCAEFALTLGFTVIVCDPRPELCEQFTLAGVQLLNILPSRYLEQHGAHQHTAIVALTHDPRIDDLAMMEAVLTQAFYIGVMGSQRTSDHRRERLRRIGGLSEQELTRIHAPVGMAIGSKTPAEIALSVMADILRVRNGCP</sequence>
<dbReference type="InterPro" id="IPR027051">
    <property type="entry name" value="XdhC_Rossmann_dom"/>
</dbReference>
<gene>
    <name evidence="3" type="ORF">C4K68_02860</name>
</gene>